<evidence type="ECO:0000313" key="2">
    <source>
        <dbReference type="EMBL" id="VDN08492.1"/>
    </source>
</evidence>
<accession>A0A0N5DC73</accession>
<keyword evidence="3" id="KW-1185">Reference proteome</keyword>
<organism evidence="4">
    <name type="scientific">Thelazia callipaeda</name>
    <name type="common">Oriental eyeworm</name>
    <name type="synonym">Parasitic nematode</name>
    <dbReference type="NCBI Taxonomy" id="103827"/>
    <lineage>
        <taxon>Eukaryota</taxon>
        <taxon>Metazoa</taxon>
        <taxon>Ecdysozoa</taxon>
        <taxon>Nematoda</taxon>
        <taxon>Chromadorea</taxon>
        <taxon>Rhabditida</taxon>
        <taxon>Spirurina</taxon>
        <taxon>Spiruromorpha</taxon>
        <taxon>Thelazioidea</taxon>
        <taxon>Thelaziidae</taxon>
        <taxon>Thelazia</taxon>
    </lineage>
</organism>
<dbReference type="OrthoDB" id="5848276at2759"/>
<evidence type="ECO:0000313" key="3">
    <source>
        <dbReference type="Proteomes" id="UP000276776"/>
    </source>
</evidence>
<dbReference type="PROSITE" id="PS00028">
    <property type="entry name" value="ZINC_FINGER_C2H2_1"/>
    <property type="match status" value="1"/>
</dbReference>
<name>A0A0N5DC73_THECL</name>
<dbReference type="OMA" id="EPENNAY"/>
<sequence length="357" mass="40219">MADEEAQIPGILTVLGYLESSNPLMHLALQKFIVETMEREEELLERLAFYEGAAEEEGEALEPAPAELEIDEEEAAWAPLPDEDGEWMLEEEHPEPAEESSAMPASPMEVDEDAEPEQGVRELVLRNRTIIIPVPATPEAVGEEMAPEAFQVGIVEGLPEQFRQELREPENNAYEVVMDGNQSSIICGFCGRRFETLKGWRIHATRMHKQDGFCTACGHILTLPPTATAAQKQAAVELHISDWCPRARKSIVDERRVKRRRLELAGKDDLAQNIHIPIRWRRCHSCTIDAEQLLPSDSTCKNAAEDSFLELILTNVKFCFDCISSDEESIEQNARVEGIWNQFYVRGLETSERAFGS</sequence>
<dbReference type="InterPro" id="IPR013087">
    <property type="entry name" value="Znf_C2H2_type"/>
</dbReference>
<reference evidence="2 3" key="2">
    <citation type="submission" date="2018-11" db="EMBL/GenBank/DDBJ databases">
        <authorList>
            <consortium name="Pathogen Informatics"/>
        </authorList>
    </citation>
    <scope>NUCLEOTIDE SEQUENCE [LARGE SCALE GENOMIC DNA]</scope>
</reference>
<dbReference type="AlphaFoldDB" id="A0A0N5DC73"/>
<gene>
    <name evidence="2" type="ORF">TCLT_LOCUS10774</name>
</gene>
<dbReference type="WBParaSite" id="TCLT_0001079201-mRNA-1">
    <property type="protein sequence ID" value="TCLT_0001079201-mRNA-1"/>
    <property type="gene ID" value="TCLT_0001079201"/>
</dbReference>
<reference evidence="4" key="1">
    <citation type="submission" date="2017-02" db="UniProtKB">
        <authorList>
            <consortium name="WormBaseParasite"/>
        </authorList>
    </citation>
    <scope>IDENTIFICATION</scope>
</reference>
<feature type="domain" description="C2H2-type" evidence="1">
    <location>
        <begin position="187"/>
        <end position="208"/>
    </location>
</feature>
<evidence type="ECO:0000313" key="4">
    <source>
        <dbReference type="WBParaSite" id="TCLT_0001079201-mRNA-1"/>
    </source>
</evidence>
<dbReference type="EMBL" id="UYYF01005350">
    <property type="protein sequence ID" value="VDN08492.1"/>
    <property type="molecule type" value="Genomic_DNA"/>
</dbReference>
<proteinExistence type="predicted"/>
<dbReference type="Proteomes" id="UP000276776">
    <property type="component" value="Unassembled WGS sequence"/>
</dbReference>
<protein>
    <submittedName>
        <fullName evidence="4">C2H2-type domain-containing protein</fullName>
    </submittedName>
</protein>
<evidence type="ECO:0000259" key="1">
    <source>
        <dbReference type="PROSITE" id="PS00028"/>
    </source>
</evidence>